<protein>
    <submittedName>
        <fullName evidence="1">Unnamed protein product</fullName>
    </submittedName>
</protein>
<accession>A0A9W7CYL0</accession>
<dbReference type="Proteomes" id="UP001165121">
    <property type="component" value="Unassembled WGS sequence"/>
</dbReference>
<name>A0A9W7CYL0_9STRA</name>
<dbReference type="Gene3D" id="3.30.429.10">
    <property type="entry name" value="Macrophage Migration Inhibitory Factor"/>
    <property type="match status" value="1"/>
</dbReference>
<evidence type="ECO:0000313" key="1">
    <source>
        <dbReference type="EMBL" id="GMF45782.1"/>
    </source>
</evidence>
<reference evidence="1" key="1">
    <citation type="submission" date="2023-04" db="EMBL/GenBank/DDBJ databases">
        <title>Phytophthora fragariaefolia NBRC 109709.</title>
        <authorList>
            <person name="Ichikawa N."/>
            <person name="Sato H."/>
            <person name="Tonouchi N."/>
        </authorList>
    </citation>
    <scope>NUCLEOTIDE SEQUENCE</scope>
    <source>
        <strain evidence="1">NBRC 109709</strain>
    </source>
</reference>
<sequence length="93" mass="10073">MGEHAVAEAHEVELALSFLPPLALPFTMPYARITSNVSKASVDTVAVSTAVAKTLNEQWGIPAAFMMVQLELEVPVLLQLNDEVCLNYSLRCG</sequence>
<gene>
    <name evidence="1" type="ORF">Pfra01_001656000</name>
</gene>
<proteinExistence type="predicted"/>
<dbReference type="InterPro" id="IPR014347">
    <property type="entry name" value="Tautomerase/MIF_sf"/>
</dbReference>
<dbReference type="EMBL" id="BSXT01001882">
    <property type="protein sequence ID" value="GMF45782.1"/>
    <property type="molecule type" value="Genomic_DNA"/>
</dbReference>
<evidence type="ECO:0000313" key="2">
    <source>
        <dbReference type="Proteomes" id="UP001165121"/>
    </source>
</evidence>
<organism evidence="1 2">
    <name type="scientific">Phytophthora fragariaefolia</name>
    <dbReference type="NCBI Taxonomy" id="1490495"/>
    <lineage>
        <taxon>Eukaryota</taxon>
        <taxon>Sar</taxon>
        <taxon>Stramenopiles</taxon>
        <taxon>Oomycota</taxon>
        <taxon>Peronosporomycetes</taxon>
        <taxon>Peronosporales</taxon>
        <taxon>Peronosporaceae</taxon>
        <taxon>Phytophthora</taxon>
    </lineage>
</organism>
<comment type="caution">
    <text evidence="1">The sequence shown here is derived from an EMBL/GenBank/DDBJ whole genome shotgun (WGS) entry which is preliminary data.</text>
</comment>
<dbReference type="AlphaFoldDB" id="A0A9W7CYL0"/>
<keyword evidence="2" id="KW-1185">Reference proteome</keyword>